<protein>
    <submittedName>
        <fullName evidence="2">Uncharacterized protein</fullName>
    </submittedName>
</protein>
<dbReference type="EMBL" id="JAULSU010000003">
    <property type="protein sequence ID" value="KAK0622916.1"/>
    <property type="molecule type" value="Genomic_DNA"/>
</dbReference>
<gene>
    <name evidence="2" type="ORF">B0T14DRAFT_156683</name>
</gene>
<comment type="caution">
    <text evidence="2">The sequence shown here is derived from an EMBL/GenBank/DDBJ whole genome shotgun (WGS) entry which is preliminary data.</text>
</comment>
<evidence type="ECO:0000313" key="2">
    <source>
        <dbReference type="EMBL" id="KAK0622916.1"/>
    </source>
</evidence>
<dbReference type="AlphaFoldDB" id="A0AA39WWN7"/>
<dbReference type="Proteomes" id="UP001175000">
    <property type="component" value="Unassembled WGS sequence"/>
</dbReference>
<keyword evidence="3" id="KW-1185">Reference proteome</keyword>
<evidence type="ECO:0000256" key="1">
    <source>
        <dbReference type="SAM" id="MobiDB-lite"/>
    </source>
</evidence>
<feature type="region of interest" description="Disordered" evidence="1">
    <location>
        <begin position="57"/>
        <end position="77"/>
    </location>
</feature>
<reference evidence="2" key="1">
    <citation type="submission" date="2023-06" db="EMBL/GenBank/DDBJ databases">
        <title>Genome-scale phylogeny and comparative genomics of the fungal order Sordariales.</title>
        <authorList>
            <consortium name="Lawrence Berkeley National Laboratory"/>
            <person name="Hensen N."/>
            <person name="Bonometti L."/>
            <person name="Westerberg I."/>
            <person name="Brannstrom I.O."/>
            <person name="Guillou S."/>
            <person name="Cros-Aarteil S."/>
            <person name="Calhoun S."/>
            <person name="Haridas S."/>
            <person name="Kuo A."/>
            <person name="Mondo S."/>
            <person name="Pangilinan J."/>
            <person name="Riley R."/>
            <person name="Labutti K."/>
            <person name="Andreopoulos B."/>
            <person name="Lipzen A."/>
            <person name="Chen C."/>
            <person name="Yanf M."/>
            <person name="Daum C."/>
            <person name="Ng V."/>
            <person name="Clum A."/>
            <person name="Steindorff A."/>
            <person name="Ohm R."/>
            <person name="Martin F."/>
            <person name="Silar P."/>
            <person name="Natvig D."/>
            <person name="Lalanne C."/>
            <person name="Gautier V."/>
            <person name="Ament-Velasquez S.L."/>
            <person name="Kruys A."/>
            <person name="Hutchinson M.I."/>
            <person name="Powell A.J."/>
            <person name="Barry K."/>
            <person name="Miller A.N."/>
            <person name="Grigoriev I.V."/>
            <person name="Debuchy R."/>
            <person name="Gladieux P."/>
            <person name="Thoren M.H."/>
            <person name="Johannesson H."/>
        </authorList>
    </citation>
    <scope>NUCLEOTIDE SEQUENCE</scope>
    <source>
        <strain evidence="2">CBS 606.72</strain>
    </source>
</reference>
<accession>A0AA39WWN7</accession>
<organism evidence="2 3">
    <name type="scientific">Immersiella caudata</name>
    <dbReference type="NCBI Taxonomy" id="314043"/>
    <lineage>
        <taxon>Eukaryota</taxon>
        <taxon>Fungi</taxon>
        <taxon>Dikarya</taxon>
        <taxon>Ascomycota</taxon>
        <taxon>Pezizomycotina</taxon>
        <taxon>Sordariomycetes</taxon>
        <taxon>Sordariomycetidae</taxon>
        <taxon>Sordariales</taxon>
        <taxon>Lasiosphaeriaceae</taxon>
        <taxon>Immersiella</taxon>
    </lineage>
</organism>
<evidence type="ECO:0000313" key="3">
    <source>
        <dbReference type="Proteomes" id="UP001175000"/>
    </source>
</evidence>
<proteinExistence type="predicted"/>
<name>A0AA39WWN7_9PEZI</name>
<sequence>MTSFAARPYVLVNALLRAVWELLLVMPTRLARFRYQSSAPKKSPPFELGVGETAAVSSSRFGSPSTTPSFQASPCPARRPNPERVWMFLSCPARKPMVRRAQSPWMHSGRSASGVWSRLRFPLRRLSRIRQFTLASPGSLVDQIHMVTFGLFRVDEGTARGCDLRLAAWMVIPRSCNAVTGDGQRAL</sequence>
<feature type="compositionally biased region" description="Polar residues" evidence="1">
    <location>
        <begin position="57"/>
        <end position="72"/>
    </location>
</feature>